<proteinExistence type="predicted"/>
<evidence type="ECO:0008006" key="3">
    <source>
        <dbReference type="Google" id="ProtNLM"/>
    </source>
</evidence>
<dbReference type="Proteomes" id="UP000230553">
    <property type="component" value="Unassembled WGS sequence"/>
</dbReference>
<name>A0A2M7THE9_9BACT</name>
<dbReference type="EMBL" id="PFNM01000001">
    <property type="protein sequence ID" value="PIZ45523.1"/>
    <property type="molecule type" value="Genomic_DNA"/>
</dbReference>
<accession>A0A2M7THE9</accession>
<sequence length="111" mass="12147">MLKESSVLADSANKSQKVVKILATAYSSSVDETDDTPFITASGSHVRNGVIAANFLPFGSKVKLPAVFGDKVFTVEDRLKDGYNDRVDIWFPSKGEALKFGVQVIEMEIFD</sequence>
<gene>
    <name evidence="1" type="ORF">COY31_00010</name>
</gene>
<comment type="caution">
    <text evidence="1">The sequence shown here is derived from an EMBL/GenBank/DDBJ whole genome shotgun (WGS) entry which is preliminary data.</text>
</comment>
<dbReference type="CDD" id="cd22784">
    <property type="entry name" value="DPBB_MltA_YuiC-like"/>
    <property type="match status" value="1"/>
</dbReference>
<evidence type="ECO:0000313" key="2">
    <source>
        <dbReference type="Proteomes" id="UP000230553"/>
    </source>
</evidence>
<evidence type="ECO:0000313" key="1">
    <source>
        <dbReference type="EMBL" id="PIZ45523.1"/>
    </source>
</evidence>
<reference evidence="2" key="1">
    <citation type="submission" date="2017-09" db="EMBL/GenBank/DDBJ databases">
        <title>Depth-based differentiation of microbial function through sediment-hosted aquifers and enrichment of novel symbionts in the deep terrestrial subsurface.</title>
        <authorList>
            <person name="Probst A.J."/>
            <person name="Ladd B."/>
            <person name="Jarett J.K."/>
            <person name="Geller-Mcgrath D.E."/>
            <person name="Sieber C.M.K."/>
            <person name="Emerson J.B."/>
            <person name="Anantharaman K."/>
            <person name="Thomas B.C."/>
            <person name="Malmstrom R."/>
            <person name="Stieglmeier M."/>
            <person name="Klingl A."/>
            <person name="Woyke T."/>
            <person name="Ryan C.M."/>
            <person name="Banfield J.F."/>
        </authorList>
    </citation>
    <scope>NUCLEOTIDE SEQUENCE [LARGE SCALE GENOMIC DNA]</scope>
</reference>
<organism evidence="1 2">
    <name type="scientific">Candidatus Wolfebacteria bacterium CG_4_10_14_0_2_um_filter_39_18</name>
    <dbReference type="NCBI Taxonomy" id="1975061"/>
    <lineage>
        <taxon>Bacteria</taxon>
        <taxon>Candidatus Wolfeibacteriota</taxon>
    </lineage>
</organism>
<dbReference type="AlphaFoldDB" id="A0A2M7THE9"/>
<protein>
    <recommendedName>
        <fullName evidence="3">3D domain-containing protein</fullName>
    </recommendedName>
</protein>